<sequence>MRQPYRIHPSRTWRVTGAVVLGHVGVAWLVSSGVLTSVVPATAPDNVIMASVVMDAPAAPKPEPARPPIQPPTKPEPKPQPQAKPVSPQVQPAPVLSPTASSDAAPIVPSAAPAPAAPATPAAPPAGNQRPAANATAAAVVLPSTSADYLNNPAPPYPRQSKRLGEEGTVVIRVLITAEGRAEKAEIRTSSGYARLDDTALTTVKAWRFVPGKRNGAPEAMWFNVPIRFVLN</sequence>
<evidence type="ECO:0000256" key="4">
    <source>
        <dbReference type="ARBA" id="ARBA00022475"/>
    </source>
</evidence>
<reference evidence="13 14" key="1">
    <citation type="submission" date="2017-04" db="EMBL/GenBank/DDBJ databases">
        <title>Unexpected and diverse lifestyles within the genus Limnohabitans.</title>
        <authorList>
            <person name="Kasalicky V."/>
            <person name="Mehrshad M."/>
            <person name="Andrei S.-A."/>
            <person name="Salcher M."/>
            <person name="Kratochvilova H."/>
            <person name="Simek K."/>
            <person name="Ghai R."/>
        </authorList>
    </citation>
    <scope>NUCLEOTIDE SEQUENCE [LARGE SCALE GENOMIC DNA]</scope>
    <source>
        <strain evidence="13 14">II-B4</strain>
    </source>
</reference>
<keyword evidence="10" id="KW-0735">Signal-anchor</keyword>
<evidence type="ECO:0000313" key="13">
    <source>
        <dbReference type="EMBL" id="PUE55857.1"/>
    </source>
</evidence>
<dbReference type="PRINTS" id="PR01374">
    <property type="entry name" value="TONBPROTEIN"/>
</dbReference>
<keyword evidence="4 10" id="KW-1003">Cell membrane</keyword>
<dbReference type="OrthoDB" id="9792439at2"/>
<dbReference type="AlphaFoldDB" id="A0A315FRC4"/>
<keyword evidence="5 10" id="KW-0997">Cell inner membrane</keyword>
<keyword evidence="6" id="KW-0812">Transmembrane</keyword>
<dbReference type="EMBL" id="NESN01000001">
    <property type="protein sequence ID" value="PUE55857.1"/>
    <property type="molecule type" value="Genomic_DNA"/>
</dbReference>
<evidence type="ECO:0000256" key="10">
    <source>
        <dbReference type="RuleBase" id="RU362123"/>
    </source>
</evidence>
<keyword evidence="3 10" id="KW-0813">Transport</keyword>
<feature type="compositionally biased region" description="Low complexity" evidence="11">
    <location>
        <begin position="100"/>
        <end position="114"/>
    </location>
</feature>
<feature type="compositionally biased region" description="Pro residues" evidence="11">
    <location>
        <begin position="59"/>
        <end position="82"/>
    </location>
</feature>
<evidence type="ECO:0000256" key="8">
    <source>
        <dbReference type="ARBA" id="ARBA00022989"/>
    </source>
</evidence>
<organism evidence="13 14">
    <name type="scientific">Limnohabitans parvus II-B4</name>
    <dbReference type="NCBI Taxonomy" id="1293052"/>
    <lineage>
        <taxon>Bacteria</taxon>
        <taxon>Pseudomonadati</taxon>
        <taxon>Pseudomonadota</taxon>
        <taxon>Betaproteobacteria</taxon>
        <taxon>Burkholderiales</taxon>
        <taxon>Comamonadaceae</taxon>
        <taxon>Limnohabitans</taxon>
    </lineage>
</organism>
<dbReference type="InterPro" id="IPR003538">
    <property type="entry name" value="TonB"/>
</dbReference>
<dbReference type="SUPFAM" id="SSF74653">
    <property type="entry name" value="TolA/TonB C-terminal domain"/>
    <property type="match status" value="1"/>
</dbReference>
<dbReference type="GO" id="GO:0015891">
    <property type="term" value="P:siderophore transport"/>
    <property type="evidence" value="ECO:0007669"/>
    <property type="project" value="InterPro"/>
</dbReference>
<dbReference type="GO" id="GO:0055085">
    <property type="term" value="P:transmembrane transport"/>
    <property type="evidence" value="ECO:0007669"/>
    <property type="project" value="InterPro"/>
</dbReference>
<evidence type="ECO:0000256" key="3">
    <source>
        <dbReference type="ARBA" id="ARBA00022448"/>
    </source>
</evidence>
<keyword evidence="8" id="KW-1133">Transmembrane helix</keyword>
<dbReference type="GO" id="GO:0030288">
    <property type="term" value="C:outer membrane-bounded periplasmic space"/>
    <property type="evidence" value="ECO:0007669"/>
    <property type="project" value="InterPro"/>
</dbReference>
<keyword evidence="14" id="KW-1185">Reference proteome</keyword>
<dbReference type="PANTHER" id="PTHR33446">
    <property type="entry name" value="PROTEIN TONB-RELATED"/>
    <property type="match status" value="1"/>
</dbReference>
<evidence type="ECO:0000259" key="12">
    <source>
        <dbReference type="PROSITE" id="PS52015"/>
    </source>
</evidence>
<comment type="subcellular location">
    <subcellularLocation>
        <location evidence="1 10">Cell inner membrane</location>
        <topology evidence="1 10">Single-pass membrane protein</topology>
        <orientation evidence="1 10">Periplasmic side</orientation>
    </subcellularLocation>
</comment>
<evidence type="ECO:0000256" key="7">
    <source>
        <dbReference type="ARBA" id="ARBA00022927"/>
    </source>
</evidence>
<dbReference type="GO" id="GO:0015031">
    <property type="term" value="P:protein transport"/>
    <property type="evidence" value="ECO:0007669"/>
    <property type="project" value="UniProtKB-UniRule"/>
</dbReference>
<dbReference type="GO" id="GO:0098797">
    <property type="term" value="C:plasma membrane protein complex"/>
    <property type="evidence" value="ECO:0007669"/>
    <property type="project" value="TreeGrafter"/>
</dbReference>
<feature type="compositionally biased region" description="Pro residues" evidence="11">
    <location>
        <begin position="115"/>
        <end position="124"/>
    </location>
</feature>
<evidence type="ECO:0000256" key="9">
    <source>
        <dbReference type="ARBA" id="ARBA00023136"/>
    </source>
</evidence>
<feature type="domain" description="TonB C-terminal" evidence="12">
    <location>
        <begin position="142"/>
        <end position="232"/>
    </location>
</feature>
<accession>A0A315FRC4</accession>
<keyword evidence="7 10" id="KW-0653">Protein transport</keyword>
<evidence type="ECO:0000256" key="11">
    <source>
        <dbReference type="SAM" id="MobiDB-lite"/>
    </source>
</evidence>
<evidence type="ECO:0000256" key="2">
    <source>
        <dbReference type="ARBA" id="ARBA00006555"/>
    </source>
</evidence>
<dbReference type="GO" id="GO:0031992">
    <property type="term" value="F:energy transducer activity"/>
    <property type="evidence" value="ECO:0007669"/>
    <property type="project" value="InterPro"/>
</dbReference>
<dbReference type="PROSITE" id="PS52015">
    <property type="entry name" value="TONB_CTD"/>
    <property type="match status" value="1"/>
</dbReference>
<evidence type="ECO:0000256" key="1">
    <source>
        <dbReference type="ARBA" id="ARBA00004383"/>
    </source>
</evidence>
<keyword evidence="9" id="KW-0472">Membrane</keyword>
<evidence type="ECO:0000313" key="14">
    <source>
        <dbReference type="Proteomes" id="UP000250790"/>
    </source>
</evidence>
<proteinExistence type="inferred from homology"/>
<comment type="function">
    <text evidence="10">Interacts with outer membrane receptor proteins that carry out high-affinity binding and energy dependent uptake into the periplasmic space of specific substrates. It could act to transduce energy from the cytoplasmic membrane to specific energy-requiring processes in the outer membrane, resulting in the release into the periplasm of ligands bound by these outer membrane proteins.</text>
</comment>
<evidence type="ECO:0000256" key="6">
    <source>
        <dbReference type="ARBA" id="ARBA00022692"/>
    </source>
</evidence>
<gene>
    <name evidence="13" type="ORF">B9Z37_01200</name>
</gene>
<dbReference type="InterPro" id="IPR006260">
    <property type="entry name" value="TonB/TolA_C"/>
</dbReference>
<name>A0A315FRC4_9BURK</name>
<dbReference type="Pfam" id="PF03544">
    <property type="entry name" value="TonB_C"/>
    <property type="match status" value="1"/>
</dbReference>
<feature type="region of interest" description="Disordered" evidence="11">
    <location>
        <begin position="58"/>
        <end position="136"/>
    </location>
</feature>
<comment type="caution">
    <text evidence="13">The sequence shown here is derived from an EMBL/GenBank/DDBJ whole genome shotgun (WGS) entry which is preliminary data.</text>
</comment>
<dbReference type="PANTHER" id="PTHR33446:SF2">
    <property type="entry name" value="PROTEIN TONB"/>
    <property type="match status" value="1"/>
</dbReference>
<dbReference type="InterPro" id="IPR051045">
    <property type="entry name" value="TonB-dependent_transducer"/>
</dbReference>
<dbReference type="InterPro" id="IPR037682">
    <property type="entry name" value="TonB_C"/>
</dbReference>
<dbReference type="Proteomes" id="UP000250790">
    <property type="component" value="Unassembled WGS sequence"/>
</dbReference>
<dbReference type="Gene3D" id="3.30.1150.10">
    <property type="match status" value="1"/>
</dbReference>
<protein>
    <recommendedName>
        <fullName evidence="10">Protein TonB</fullName>
    </recommendedName>
</protein>
<dbReference type="NCBIfam" id="TIGR01352">
    <property type="entry name" value="tonB_Cterm"/>
    <property type="match status" value="1"/>
</dbReference>
<evidence type="ECO:0000256" key="5">
    <source>
        <dbReference type="ARBA" id="ARBA00022519"/>
    </source>
</evidence>
<comment type="similarity">
    <text evidence="2 10">Belongs to the TonB family.</text>
</comment>